<evidence type="ECO:0000256" key="1">
    <source>
        <dbReference type="SAM" id="Phobius"/>
    </source>
</evidence>
<organism evidence="2 3">
    <name type="scientific">Paramecium primaurelia</name>
    <dbReference type="NCBI Taxonomy" id="5886"/>
    <lineage>
        <taxon>Eukaryota</taxon>
        <taxon>Sar</taxon>
        <taxon>Alveolata</taxon>
        <taxon>Ciliophora</taxon>
        <taxon>Intramacronucleata</taxon>
        <taxon>Oligohymenophorea</taxon>
        <taxon>Peniculida</taxon>
        <taxon>Parameciidae</taxon>
        <taxon>Paramecium</taxon>
    </lineage>
</organism>
<evidence type="ECO:0000313" key="3">
    <source>
        <dbReference type="Proteomes" id="UP000688137"/>
    </source>
</evidence>
<sequence>MLFKINYTKQQIYCRKDEIKDYQNQFFPIIYINNENNEYVYKENPQFLEQITTFDEELLKDDKILIYSNIQQQRLLQIYQREEEYLLQIKDINLIIIDSKEYQIKMELIYSFNFQIENCNKIIHSYYLKYQKFIIVCEQIENYSIKIINLNQQTIQIQQSFDYIKVTECQFDVYLNEKYFEFCVIYLNCLDWKIYILNFEKDDTQDIIFFLNSDLLLEQQDVLRKISFDETYFLLFDHNIYEFQLYNHNKIYTNKESKILDFKKQKNEQNNIQRIIKKYKTQIIITKQQKPKQIVILFDSIILVSESYLECIVRYDMAFLLHIQLDSIQTFSFYPFFIGKNINKFIIIKKNNYSPFFNCNDYLNQTDIHLATSNLFQETQLKQLQLTFNLSQQNKELNLSNYLVINKSIVEENFQFQLKLDEFINPFPAAKLQFLQNNEIQCEDQQQQIIDECFNKYKYDFLWQINYIYVNLIYKVFQLKNLQIIIIKCNSNEIHYLGNFEKVEEENVYLFSNSFFLISNKKMKVIRITIIGKNQYLQNIYEFKDQIIIIQHLNPGYLFILKSCVSYLLQDNNQIIELQQNYKLDSNGQCIQEKLFYKNFLEIDQLNHVFIFKNEFITNIIHFQNQTVLNLQQFNQDKNQFLILSRINNSIFAIKYYYYNFQFIIEQQILDQSYNYVYPLIHSLNGFYLVIAAFDYRNTSVLLIYRQIKYDQNPLIDIIQVDNFTFTLTMYDQVLFYQEGVLKKQKILQTQIKCRINYFSEPKKSIKIPILFINKFNETLSKLDYIQLNLINNFQKLKPITSQVVQYKYHSFSKYILFDPRNFVSGCIESISTNTFDLILPLNKVDQISRRICQEIENSTCVQENNQSLIISNIYNISKYFIQLDLKQKSNIMILNSELYFIICYNQENDLFIQLHVKTTLENIAKITIIQQFNNPIFNIQIINQYCLIICRDIIYIYEIINNNSNLISTFDCVQCSVKQIHNSNFIVVYQKKSLNTSVEFIILDFINQESFKKCLPLNDLIYIDEVIDVQFEILSIQLIEGNQYYAKLIILLSSSFSQVLDLNFNKENISNERKTTIRALSSTSQYQSLFMLNNQILIIAYFDIQKLSLVISMYNLTELNFTDKIYTLYMNFSFIYKYNESHFIVIPNNVDLDHMIYEVGSYKIKIDNEQIKSFNLTCKNSLSEVEFQIDLLNESKEKNLKIQLFIIIVCEIILIGYLLKSKRKRGSRSKQLQ</sequence>
<keyword evidence="1" id="KW-0812">Transmembrane</keyword>
<reference evidence="2" key="1">
    <citation type="submission" date="2021-01" db="EMBL/GenBank/DDBJ databases">
        <authorList>
            <consortium name="Genoscope - CEA"/>
            <person name="William W."/>
        </authorList>
    </citation>
    <scope>NUCLEOTIDE SEQUENCE</scope>
</reference>
<dbReference type="OMA" id="FNIENCD"/>
<evidence type="ECO:0008006" key="4">
    <source>
        <dbReference type="Google" id="ProtNLM"/>
    </source>
</evidence>
<dbReference type="Proteomes" id="UP000688137">
    <property type="component" value="Unassembled WGS sequence"/>
</dbReference>
<name>A0A8S1Q9W7_PARPR</name>
<comment type="caution">
    <text evidence="2">The sequence shown here is derived from an EMBL/GenBank/DDBJ whole genome shotgun (WGS) entry which is preliminary data.</text>
</comment>
<gene>
    <name evidence="2" type="ORF">PPRIM_AZ9-3.1.T1510047</name>
</gene>
<dbReference type="EMBL" id="CAJJDM010000156">
    <property type="protein sequence ID" value="CAD8112382.1"/>
    <property type="molecule type" value="Genomic_DNA"/>
</dbReference>
<keyword evidence="3" id="KW-1185">Reference proteome</keyword>
<accession>A0A8S1Q9W7</accession>
<protein>
    <recommendedName>
        <fullName evidence="4">Transmembrane protein</fullName>
    </recommendedName>
</protein>
<keyword evidence="1" id="KW-1133">Transmembrane helix</keyword>
<dbReference type="AlphaFoldDB" id="A0A8S1Q9W7"/>
<proteinExistence type="predicted"/>
<keyword evidence="1" id="KW-0472">Membrane</keyword>
<evidence type="ECO:0000313" key="2">
    <source>
        <dbReference type="EMBL" id="CAD8112382.1"/>
    </source>
</evidence>
<feature type="transmembrane region" description="Helical" evidence="1">
    <location>
        <begin position="1203"/>
        <end position="1220"/>
    </location>
</feature>